<proteinExistence type="predicted"/>
<evidence type="ECO:0000256" key="2">
    <source>
        <dbReference type="ARBA" id="ARBA00022643"/>
    </source>
</evidence>
<reference evidence="4 5" key="1">
    <citation type="submission" date="2017-09" db="EMBL/GenBank/DDBJ databases">
        <title>Complete genome sequence of Oxytococcus suis strain ZY16052.</title>
        <authorList>
            <person name="Li F."/>
        </authorList>
    </citation>
    <scope>NUCLEOTIDE SEQUENCE [LARGE SCALE GENOMIC DNA]</scope>
    <source>
        <strain evidence="4 5">ZY16052</strain>
    </source>
</reference>
<protein>
    <recommendedName>
        <fullName evidence="6">Nitroreductase domain-containing protein</fullName>
    </recommendedName>
</protein>
<dbReference type="InterPro" id="IPR000415">
    <property type="entry name" value="Nitroreductase-like"/>
</dbReference>
<evidence type="ECO:0000256" key="1">
    <source>
        <dbReference type="ARBA" id="ARBA00022630"/>
    </source>
</evidence>
<dbReference type="GO" id="GO:0016491">
    <property type="term" value="F:oxidoreductase activity"/>
    <property type="evidence" value="ECO:0007669"/>
    <property type="project" value="UniProtKB-KW"/>
</dbReference>
<evidence type="ECO:0000313" key="5">
    <source>
        <dbReference type="Proteomes" id="UP000263232"/>
    </source>
</evidence>
<dbReference type="InterPro" id="IPR016446">
    <property type="entry name" value="Flavin_OxRdtase_Frp"/>
</dbReference>
<accession>A0A347WM04</accession>
<sequence length="93" mass="11025">MLNETIAMQLTHRTVREYIDKPVEEEKIWSYLEVMNSTSHLNLQNYSLIRFTDAYLKTKLAEVTGKKYMAAVPELCIFIIDLYRSKYVNCNRI</sequence>
<evidence type="ECO:0000313" key="4">
    <source>
        <dbReference type="EMBL" id="AXY26111.1"/>
    </source>
</evidence>
<dbReference type="Proteomes" id="UP000263232">
    <property type="component" value="Chromosome"/>
</dbReference>
<dbReference type="PANTHER" id="PTHR43425:SF2">
    <property type="entry name" value="OXYGEN-INSENSITIVE NADPH NITROREDUCTASE"/>
    <property type="match status" value="1"/>
</dbReference>
<dbReference type="OrthoDB" id="9775805at2"/>
<dbReference type="Gene3D" id="3.40.109.10">
    <property type="entry name" value="NADH Oxidase"/>
    <property type="match status" value="1"/>
</dbReference>
<evidence type="ECO:0008006" key="6">
    <source>
        <dbReference type="Google" id="ProtNLM"/>
    </source>
</evidence>
<gene>
    <name evidence="4" type="ORF">CL176_08925</name>
</gene>
<organism evidence="4 5">
    <name type="scientific">Suicoccus acidiformans</name>
    <dbReference type="NCBI Taxonomy" id="2036206"/>
    <lineage>
        <taxon>Bacteria</taxon>
        <taxon>Bacillati</taxon>
        <taxon>Bacillota</taxon>
        <taxon>Bacilli</taxon>
        <taxon>Lactobacillales</taxon>
        <taxon>Aerococcaceae</taxon>
        <taxon>Suicoccus</taxon>
    </lineage>
</organism>
<dbReference type="PANTHER" id="PTHR43425">
    <property type="entry name" value="OXYGEN-INSENSITIVE NADPH NITROREDUCTASE"/>
    <property type="match status" value="1"/>
</dbReference>
<dbReference type="AlphaFoldDB" id="A0A347WM04"/>
<evidence type="ECO:0000256" key="3">
    <source>
        <dbReference type="ARBA" id="ARBA00023002"/>
    </source>
</evidence>
<keyword evidence="1" id="KW-0285">Flavoprotein</keyword>
<dbReference type="KEGG" id="abae:CL176_08925"/>
<dbReference type="EMBL" id="CP023434">
    <property type="protein sequence ID" value="AXY26111.1"/>
    <property type="molecule type" value="Genomic_DNA"/>
</dbReference>
<dbReference type="RefSeq" id="WP_118991007.1">
    <property type="nucleotide sequence ID" value="NZ_CP023434.1"/>
</dbReference>
<dbReference type="SUPFAM" id="SSF55469">
    <property type="entry name" value="FMN-dependent nitroreductase-like"/>
    <property type="match status" value="1"/>
</dbReference>
<keyword evidence="5" id="KW-1185">Reference proteome</keyword>
<keyword evidence="2" id="KW-0288">FMN</keyword>
<name>A0A347WM04_9LACT</name>
<keyword evidence="3" id="KW-0560">Oxidoreductase</keyword>